<feature type="region of interest" description="Disordered" evidence="1">
    <location>
        <begin position="1"/>
        <end position="21"/>
    </location>
</feature>
<reference evidence="2 3" key="1">
    <citation type="submission" date="2021-08" db="EMBL/GenBank/DDBJ databases">
        <authorList>
            <person name="Peeters C."/>
        </authorList>
    </citation>
    <scope>NUCLEOTIDE SEQUENCE [LARGE SCALE GENOMIC DNA]</scope>
    <source>
        <strain evidence="2 3">LMG 23994</strain>
    </source>
</reference>
<proteinExistence type="predicted"/>
<gene>
    <name evidence="2" type="ORF">LMG23994_05503</name>
</gene>
<accession>A0ABM8XWJ8</accession>
<evidence type="ECO:0000256" key="1">
    <source>
        <dbReference type="SAM" id="MobiDB-lite"/>
    </source>
</evidence>
<evidence type="ECO:0000313" key="3">
    <source>
        <dbReference type="Proteomes" id="UP000701702"/>
    </source>
</evidence>
<protein>
    <recommendedName>
        <fullName evidence="4">Transposase</fullName>
    </recommendedName>
</protein>
<evidence type="ECO:0008006" key="4">
    <source>
        <dbReference type="Google" id="ProtNLM"/>
    </source>
</evidence>
<comment type="caution">
    <text evidence="2">The sequence shown here is derived from an EMBL/GenBank/DDBJ whole genome shotgun (WGS) entry which is preliminary data.</text>
</comment>
<dbReference type="Proteomes" id="UP000701702">
    <property type="component" value="Unassembled WGS sequence"/>
</dbReference>
<sequence length="81" mass="9278">MARAIAIPRHPSPSRTFNNSHHDALERILRTTRQDWKLDVPPAQPAPQMPTPRTRVRLPRLAARAFEAQIMAIRCQQVFTA</sequence>
<name>A0ABM8XWJ8_9BURK</name>
<organism evidence="2 3">
    <name type="scientific">Cupriavidus pinatubonensis</name>
    <dbReference type="NCBI Taxonomy" id="248026"/>
    <lineage>
        <taxon>Bacteria</taxon>
        <taxon>Pseudomonadati</taxon>
        <taxon>Pseudomonadota</taxon>
        <taxon>Betaproteobacteria</taxon>
        <taxon>Burkholderiales</taxon>
        <taxon>Burkholderiaceae</taxon>
        <taxon>Cupriavidus</taxon>
    </lineage>
</organism>
<keyword evidence="3" id="KW-1185">Reference proteome</keyword>
<dbReference type="EMBL" id="CAJZAF010000039">
    <property type="protein sequence ID" value="CAG9184777.1"/>
    <property type="molecule type" value="Genomic_DNA"/>
</dbReference>
<evidence type="ECO:0000313" key="2">
    <source>
        <dbReference type="EMBL" id="CAG9184777.1"/>
    </source>
</evidence>
<dbReference type="RefSeq" id="WP_224008411.1">
    <property type="nucleotide sequence ID" value="NZ_CAJZAF010000039.1"/>
</dbReference>